<organism evidence="1">
    <name type="scientific">Arundo donax</name>
    <name type="common">Giant reed</name>
    <name type="synonym">Donax arundinaceus</name>
    <dbReference type="NCBI Taxonomy" id="35708"/>
    <lineage>
        <taxon>Eukaryota</taxon>
        <taxon>Viridiplantae</taxon>
        <taxon>Streptophyta</taxon>
        <taxon>Embryophyta</taxon>
        <taxon>Tracheophyta</taxon>
        <taxon>Spermatophyta</taxon>
        <taxon>Magnoliopsida</taxon>
        <taxon>Liliopsida</taxon>
        <taxon>Poales</taxon>
        <taxon>Poaceae</taxon>
        <taxon>PACMAD clade</taxon>
        <taxon>Arundinoideae</taxon>
        <taxon>Arundineae</taxon>
        <taxon>Arundo</taxon>
    </lineage>
</organism>
<dbReference type="EMBL" id="GBRH01251339">
    <property type="protein sequence ID" value="JAD46556.1"/>
    <property type="molecule type" value="Transcribed_RNA"/>
</dbReference>
<reference evidence="1" key="2">
    <citation type="journal article" date="2015" name="Data Brief">
        <title>Shoot transcriptome of the giant reed, Arundo donax.</title>
        <authorList>
            <person name="Barrero R.A."/>
            <person name="Guerrero F.D."/>
            <person name="Moolhuijzen P."/>
            <person name="Goolsby J.A."/>
            <person name="Tidwell J."/>
            <person name="Bellgard S.E."/>
            <person name="Bellgard M.I."/>
        </authorList>
    </citation>
    <scope>NUCLEOTIDE SEQUENCE</scope>
    <source>
        <tissue evidence="1">Shoot tissue taken approximately 20 cm above the soil surface</tissue>
    </source>
</reference>
<evidence type="ECO:0000313" key="1">
    <source>
        <dbReference type="EMBL" id="JAD46556.1"/>
    </source>
</evidence>
<accession>A0A0A9SFQ0</accession>
<dbReference type="AlphaFoldDB" id="A0A0A9SFQ0"/>
<protein>
    <submittedName>
        <fullName evidence="1">Uncharacterized protein</fullName>
    </submittedName>
</protein>
<name>A0A0A9SFQ0_ARUDO</name>
<proteinExistence type="predicted"/>
<reference evidence="1" key="1">
    <citation type="submission" date="2014-09" db="EMBL/GenBank/DDBJ databases">
        <authorList>
            <person name="Magalhaes I.L.F."/>
            <person name="Oliveira U."/>
            <person name="Santos F.R."/>
            <person name="Vidigal T.H.D.A."/>
            <person name="Brescovit A.D."/>
            <person name="Santos A.J."/>
        </authorList>
    </citation>
    <scope>NUCLEOTIDE SEQUENCE</scope>
    <source>
        <tissue evidence="1">Shoot tissue taken approximately 20 cm above the soil surface</tissue>
    </source>
</reference>
<sequence length="66" mass="7498">MTSAQTYIYLPDNIYNSTMQIRIACTQYESSILCSARMSECASTRLYATIQNSIYFTVSGISREHV</sequence>